<gene>
    <name evidence="1" type="ORF">LCGC14_1031960</name>
</gene>
<organism evidence="1">
    <name type="scientific">marine sediment metagenome</name>
    <dbReference type="NCBI Taxonomy" id="412755"/>
    <lineage>
        <taxon>unclassified sequences</taxon>
        <taxon>metagenomes</taxon>
        <taxon>ecological metagenomes</taxon>
    </lineage>
</organism>
<dbReference type="EMBL" id="LAZR01004193">
    <property type="protein sequence ID" value="KKN10916.1"/>
    <property type="molecule type" value="Genomic_DNA"/>
</dbReference>
<name>A0A0F9QCH3_9ZZZZ</name>
<comment type="caution">
    <text evidence="1">The sequence shown here is derived from an EMBL/GenBank/DDBJ whole genome shotgun (WGS) entry which is preliminary data.</text>
</comment>
<dbReference type="AlphaFoldDB" id="A0A0F9QCH3"/>
<reference evidence="1" key="1">
    <citation type="journal article" date="2015" name="Nature">
        <title>Complex archaea that bridge the gap between prokaryotes and eukaryotes.</title>
        <authorList>
            <person name="Spang A."/>
            <person name="Saw J.H."/>
            <person name="Jorgensen S.L."/>
            <person name="Zaremba-Niedzwiedzka K."/>
            <person name="Martijn J."/>
            <person name="Lind A.E."/>
            <person name="van Eijk R."/>
            <person name="Schleper C."/>
            <person name="Guy L."/>
            <person name="Ettema T.J."/>
        </authorList>
    </citation>
    <scope>NUCLEOTIDE SEQUENCE</scope>
</reference>
<protein>
    <submittedName>
        <fullName evidence="1">Uncharacterized protein</fullName>
    </submittedName>
</protein>
<proteinExistence type="predicted"/>
<evidence type="ECO:0000313" key="1">
    <source>
        <dbReference type="EMBL" id="KKN10916.1"/>
    </source>
</evidence>
<sequence>MKLKSAINKLMLIIGMKEKHKFKIKITEVELYYKAKNLFKSRIKDKEELKRTCMLVISTARIMNMFPTIPRFMPKRIQTGGIVPGYNNSNNLLAEYKKSRKKISKNLGIAAGKTRNKIIKECTKK</sequence>
<accession>A0A0F9QCH3</accession>